<dbReference type="InterPro" id="IPR002495">
    <property type="entry name" value="Glyco_trans_8"/>
</dbReference>
<evidence type="ECO:0000313" key="11">
    <source>
        <dbReference type="Proteomes" id="UP000319411"/>
    </source>
</evidence>
<dbReference type="Proteomes" id="UP000319411">
    <property type="component" value="Chromosome"/>
</dbReference>
<dbReference type="CDD" id="cd04194">
    <property type="entry name" value="GT8_A4GalT_like"/>
    <property type="match status" value="1"/>
</dbReference>
<comment type="pathway">
    <text evidence="2">Bacterial outer membrane biogenesis; LPS core biosynthesis.</text>
</comment>
<organism evidence="10 11">
    <name type="scientific">Candidatus Pantoea soli</name>
    <dbReference type="NCBI Taxonomy" id="3098669"/>
    <lineage>
        <taxon>Bacteria</taxon>
        <taxon>Pseudomonadati</taxon>
        <taxon>Pseudomonadota</taxon>
        <taxon>Gammaproteobacteria</taxon>
        <taxon>Enterobacterales</taxon>
        <taxon>Erwiniaceae</taxon>
        <taxon>Pantoea</taxon>
    </lineage>
</organism>
<keyword evidence="8" id="KW-0448">Lipopolysaccharide biosynthesis</keyword>
<dbReference type="SUPFAM" id="SSF53448">
    <property type="entry name" value="Nucleotide-diphospho-sugar transferases"/>
    <property type="match status" value="1"/>
</dbReference>
<comment type="similarity">
    <text evidence="3">Belongs to the glycosyltransferase 8 family.</text>
</comment>
<dbReference type="AlphaFoldDB" id="A0A518X944"/>
<evidence type="ECO:0000313" key="10">
    <source>
        <dbReference type="EMBL" id="QDY40709.1"/>
    </source>
</evidence>
<dbReference type="InterPro" id="IPR029044">
    <property type="entry name" value="Nucleotide-diphossugar_trans"/>
</dbReference>
<gene>
    <name evidence="10" type="ORF">D8B20_01760</name>
</gene>
<dbReference type="InterPro" id="IPR013645">
    <property type="entry name" value="Glyco_transf_8N"/>
</dbReference>
<evidence type="ECO:0000256" key="7">
    <source>
        <dbReference type="ARBA" id="ARBA00022842"/>
    </source>
</evidence>
<protein>
    <submittedName>
        <fullName evidence="10">Lipopolysaccharide 1,3-galactosyltransferase</fullName>
    </submittedName>
</protein>
<dbReference type="GO" id="GO:0008918">
    <property type="term" value="F:lipopolysaccharide 3-alpha-galactosyltransferase activity"/>
    <property type="evidence" value="ECO:0007669"/>
    <property type="project" value="InterPro"/>
</dbReference>
<reference evidence="10 11" key="1">
    <citation type="submission" date="2018-10" db="EMBL/GenBank/DDBJ databases">
        <title>Genome Sequencing of Pantoea dispersa DSM 32899.</title>
        <authorList>
            <person name="Nawrath M."/>
            <person name="Ottenheim C."/>
            <person name="Wilm A."/>
            <person name="Zimmermann W."/>
            <person name="Wu J.C."/>
        </authorList>
    </citation>
    <scope>NUCLEOTIDE SEQUENCE [LARGE SCALE GENOMIC DNA]</scope>
    <source>
        <strain evidence="10 11">DSM 32899</strain>
    </source>
</reference>
<evidence type="ECO:0000256" key="6">
    <source>
        <dbReference type="ARBA" id="ARBA00022723"/>
    </source>
</evidence>
<accession>A0A518X944</accession>
<evidence type="ECO:0000256" key="5">
    <source>
        <dbReference type="ARBA" id="ARBA00022679"/>
    </source>
</evidence>
<evidence type="ECO:0000256" key="2">
    <source>
        <dbReference type="ARBA" id="ARBA00004713"/>
    </source>
</evidence>
<sequence>MDQDVTRVIKSQPLYPVHSDRHIVFGVDGRFAAHALITILSIMRHAGETVYHFHLLSAAFTPTDNDRLARVFAGTPHGLTLHHLPDSLFAAFPVTALFTRATYYRFLAPLVLPQAEKLLYLDADMVCVNPLDALWHMPTGPEAIALVAGELTALQPTLARQVGLRGERYFNAGMMLIDVSQWNHARISEQAFALLAEKGHRFQYLDQDALNVLLEDRVSFVRSRFNTLTMLAHDDAGYTMDVPPETCLIHYAGADKPWQQWNEQFVCRHYRAIYRTSPLAAVPFDKPATAAQAKKMYKLLLRKRKWLQALVWRLKHLKMRYCK</sequence>
<evidence type="ECO:0000256" key="1">
    <source>
        <dbReference type="ARBA" id="ARBA00001946"/>
    </source>
</evidence>
<dbReference type="InterPro" id="IPR050748">
    <property type="entry name" value="Glycosyltrans_8_dom-fam"/>
</dbReference>
<dbReference type="EMBL" id="CP032702">
    <property type="protein sequence ID" value="QDY40709.1"/>
    <property type="molecule type" value="Genomic_DNA"/>
</dbReference>
<keyword evidence="5" id="KW-0808">Transferase</keyword>
<dbReference type="KEGG" id="pdis:D8B20_01760"/>
<evidence type="ECO:0000256" key="3">
    <source>
        <dbReference type="ARBA" id="ARBA00006351"/>
    </source>
</evidence>
<evidence type="ECO:0000259" key="9">
    <source>
        <dbReference type="Pfam" id="PF08437"/>
    </source>
</evidence>
<dbReference type="PANTHER" id="PTHR13778:SF47">
    <property type="entry name" value="LIPOPOLYSACCHARIDE 1,3-GALACTOSYLTRANSFERASE"/>
    <property type="match status" value="1"/>
</dbReference>
<comment type="cofactor">
    <cofactor evidence="1">
        <name>Mg(2+)</name>
        <dbReference type="ChEBI" id="CHEBI:18420"/>
    </cofactor>
</comment>
<dbReference type="GO" id="GO:0046872">
    <property type="term" value="F:metal ion binding"/>
    <property type="evidence" value="ECO:0007669"/>
    <property type="project" value="UniProtKB-KW"/>
</dbReference>
<dbReference type="Pfam" id="PF08437">
    <property type="entry name" value="Glyco_transf_8C"/>
    <property type="match status" value="1"/>
</dbReference>
<keyword evidence="11" id="KW-1185">Reference proteome</keyword>
<keyword evidence="7" id="KW-0460">Magnesium</keyword>
<evidence type="ECO:0000256" key="4">
    <source>
        <dbReference type="ARBA" id="ARBA00022676"/>
    </source>
</evidence>
<keyword evidence="6" id="KW-0479">Metal-binding</keyword>
<dbReference type="Gene3D" id="3.90.550.10">
    <property type="entry name" value="Spore Coat Polysaccharide Biosynthesis Protein SpsA, Chain A"/>
    <property type="match status" value="1"/>
</dbReference>
<name>A0A518X944_9GAMM</name>
<dbReference type="Pfam" id="PF01501">
    <property type="entry name" value="Glyco_transf_8"/>
    <property type="match status" value="1"/>
</dbReference>
<evidence type="ECO:0000256" key="8">
    <source>
        <dbReference type="ARBA" id="ARBA00022985"/>
    </source>
</evidence>
<dbReference type="OrthoDB" id="9807549at2"/>
<keyword evidence="4" id="KW-0328">Glycosyltransferase</keyword>
<proteinExistence type="inferred from homology"/>
<dbReference type="RefSeq" id="WP_145886571.1">
    <property type="nucleotide sequence ID" value="NZ_CP032702.1"/>
</dbReference>
<dbReference type="PANTHER" id="PTHR13778">
    <property type="entry name" value="GLYCOSYLTRANSFERASE 8 DOMAIN-CONTAINING PROTEIN"/>
    <property type="match status" value="1"/>
</dbReference>
<feature type="domain" description="Glycosyl transferase family 8 C-terminal" evidence="9">
    <location>
        <begin position="270"/>
        <end position="317"/>
    </location>
</feature>